<keyword evidence="4" id="KW-0804">Transcription</keyword>
<reference evidence="7 8" key="1">
    <citation type="journal article" date="2024" name="G3 (Bethesda)">
        <title>Genome assembly of Hibiscus sabdariffa L. provides insights into metabolisms of medicinal natural products.</title>
        <authorList>
            <person name="Kim T."/>
        </authorList>
    </citation>
    <scope>NUCLEOTIDE SEQUENCE [LARGE SCALE GENOMIC DNA]</scope>
    <source>
        <strain evidence="7">TK-2024</strain>
        <tissue evidence="7">Old leaves</tissue>
    </source>
</reference>
<proteinExistence type="predicted"/>
<feature type="region of interest" description="Disordered" evidence="6">
    <location>
        <begin position="108"/>
        <end position="164"/>
    </location>
</feature>
<gene>
    <name evidence="7" type="ORF">V6N11_009651</name>
</gene>
<comment type="caution">
    <text evidence="7">The sequence shown here is derived from an EMBL/GenBank/DDBJ whole genome shotgun (WGS) entry which is preliminary data.</text>
</comment>
<keyword evidence="2" id="KW-0805">Transcription regulation</keyword>
<protein>
    <recommendedName>
        <fullName evidence="9">TF-B3 domain-containing protein</fullName>
    </recommendedName>
</protein>
<evidence type="ECO:0000256" key="3">
    <source>
        <dbReference type="ARBA" id="ARBA00023125"/>
    </source>
</evidence>
<evidence type="ECO:0000256" key="4">
    <source>
        <dbReference type="ARBA" id="ARBA00023163"/>
    </source>
</evidence>
<dbReference type="Gene3D" id="2.40.330.10">
    <property type="entry name" value="DNA-binding pseudobarrel domain"/>
    <property type="match status" value="1"/>
</dbReference>
<accession>A0ABR2P6E1</accession>
<dbReference type="EMBL" id="JBBPBN010000079">
    <property type="protein sequence ID" value="KAK8983868.1"/>
    <property type="molecule type" value="Genomic_DNA"/>
</dbReference>
<evidence type="ECO:0000256" key="1">
    <source>
        <dbReference type="ARBA" id="ARBA00004123"/>
    </source>
</evidence>
<dbReference type="SUPFAM" id="SSF101936">
    <property type="entry name" value="DNA-binding pseudobarrel domain"/>
    <property type="match status" value="1"/>
</dbReference>
<organism evidence="7 8">
    <name type="scientific">Hibiscus sabdariffa</name>
    <name type="common">roselle</name>
    <dbReference type="NCBI Taxonomy" id="183260"/>
    <lineage>
        <taxon>Eukaryota</taxon>
        <taxon>Viridiplantae</taxon>
        <taxon>Streptophyta</taxon>
        <taxon>Embryophyta</taxon>
        <taxon>Tracheophyta</taxon>
        <taxon>Spermatophyta</taxon>
        <taxon>Magnoliopsida</taxon>
        <taxon>eudicotyledons</taxon>
        <taxon>Gunneridae</taxon>
        <taxon>Pentapetalae</taxon>
        <taxon>rosids</taxon>
        <taxon>malvids</taxon>
        <taxon>Malvales</taxon>
        <taxon>Malvaceae</taxon>
        <taxon>Malvoideae</taxon>
        <taxon>Hibiscus</taxon>
    </lineage>
</organism>
<sequence length="298" mass="33689">MEDDDNKPFVAWNFMAKEKNSDSEKSNVSLELSLSLSSTTSTDKKIEHSTMLCGYCMEKSSRPAFLSESSNADVPLELSLSVDQYTRELDDPIELPLFVDNMLCMEKSSGASSSEPTDTETNTDSDISLELSLSTTTHQGFPSKKRRQTTEENRELSSTGKKSKVEVETIRMADQLRLGHDPWCIKKKLFVSDIGHMARLLVPKKSVHSDILPHWNADQKAQIKGGLQVSFLDCDTNTQYDGIQFKQWKDGDGPYVFIKKWTAIVKARQLEIDDEVGLYWDIPNSRFNFSVLNRAPTQ</sequence>
<keyword evidence="5" id="KW-0539">Nucleus</keyword>
<dbReference type="Proteomes" id="UP001396334">
    <property type="component" value="Unassembled WGS sequence"/>
</dbReference>
<keyword evidence="8" id="KW-1185">Reference proteome</keyword>
<keyword evidence="3" id="KW-0238">DNA-binding</keyword>
<evidence type="ECO:0000313" key="8">
    <source>
        <dbReference type="Proteomes" id="UP001396334"/>
    </source>
</evidence>
<dbReference type="PANTHER" id="PTHR34269:SF11">
    <property type="entry name" value="B3 DOMAIN PROTEIN"/>
    <property type="match status" value="1"/>
</dbReference>
<dbReference type="CDD" id="cd10017">
    <property type="entry name" value="B3_DNA"/>
    <property type="match status" value="1"/>
</dbReference>
<dbReference type="InterPro" id="IPR003340">
    <property type="entry name" value="B3_DNA-bd"/>
</dbReference>
<name>A0ABR2P6E1_9ROSI</name>
<evidence type="ECO:0008006" key="9">
    <source>
        <dbReference type="Google" id="ProtNLM"/>
    </source>
</evidence>
<feature type="compositionally biased region" description="Polar residues" evidence="6">
    <location>
        <begin position="124"/>
        <end position="140"/>
    </location>
</feature>
<dbReference type="PANTHER" id="PTHR34269">
    <property type="entry name" value="TRANSCRIPTION FACTOR B3-DOMAIN FAMILY-RELATED"/>
    <property type="match status" value="1"/>
</dbReference>
<comment type="subcellular location">
    <subcellularLocation>
        <location evidence="1">Nucleus</location>
    </subcellularLocation>
</comment>
<dbReference type="InterPro" id="IPR051442">
    <property type="entry name" value="B3_domain"/>
</dbReference>
<evidence type="ECO:0000313" key="7">
    <source>
        <dbReference type="EMBL" id="KAK8983868.1"/>
    </source>
</evidence>
<evidence type="ECO:0000256" key="5">
    <source>
        <dbReference type="ARBA" id="ARBA00023242"/>
    </source>
</evidence>
<evidence type="ECO:0000256" key="6">
    <source>
        <dbReference type="SAM" id="MobiDB-lite"/>
    </source>
</evidence>
<evidence type="ECO:0000256" key="2">
    <source>
        <dbReference type="ARBA" id="ARBA00023015"/>
    </source>
</evidence>
<dbReference type="InterPro" id="IPR015300">
    <property type="entry name" value="DNA-bd_pseudobarrel_sf"/>
</dbReference>